<evidence type="ECO:0000313" key="3">
    <source>
        <dbReference type="Proteomes" id="UP000240418"/>
    </source>
</evidence>
<sequence length="86" mass="9243">MAVRICMTSGRCFTCNTGTFDDVSSAVSGSGKWYCCPAVVTDYSFCVRVSDISSFEVVPKRPDPEPGKPNDPNISYGGSDNVVAHR</sequence>
<feature type="region of interest" description="Disordered" evidence="1">
    <location>
        <begin position="57"/>
        <end position="86"/>
    </location>
</feature>
<organism evidence="2 3">
    <name type="scientific">Shimia abyssi</name>
    <dbReference type="NCBI Taxonomy" id="1662395"/>
    <lineage>
        <taxon>Bacteria</taxon>
        <taxon>Pseudomonadati</taxon>
        <taxon>Pseudomonadota</taxon>
        <taxon>Alphaproteobacteria</taxon>
        <taxon>Rhodobacterales</taxon>
        <taxon>Roseobacteraceae</taxon>
    </lineage>
</organism>
<evidence type="ECO:0000313" key="2">
    <source>
        <dbReference type="EMBL" id="PSL19291.1"/>
    </source>
</evidence>
<gene>
    <name evidence="2" type="ORF">CLV88_1062</name>
</gene>
<name>A0A2P8FC37_9RHOB</name>
<dbReference type="Proteomes" id="UP000240418">
    <property type="component" value="Unassembled WGS sequence"/>
</dbReference>
<dbReference type="AlphaFoldDB" id="A0A2P8FC37"/>
<protein>
    <submittedName>
        <fullName evidence="2">Uncharacterized protein</fullName>
    </submittedName>
</protein>
<dbReference type="EMBL" id="PYGJ01000006">
    <property type="protein sequence ID" value="PSL19291.1"/>
    <property type="molecule type" value="Genomic_DNA"/>
</dbReference>
<keyword evidence="3" id="KW-1185">Reference proteome</keyword>
<accession>A0A2P8FC37</accession>
<reference evidence="2 3" key="1">
    <citation type="submission" date="2018-03" db="EMBL/GenBank/DDBJ databases">
        <title>Genomic Encyclopedia of Archaeal and Bacterial Type Strains, Phase II (KMG-II): from individual species to whole genera.</title>
        <authorList>
            <person name="Goeker M."/>
        </authorList>
    </citation>
    <scope>NUCLEOTIDE SEQUENCE [LARGE SCALE GENOMIC DNA]</scope>
    <source>
        <strain evidence="2 3">DSM 100673</strain>
    </source>
</reference>
<comment type="caution">
    <text evidence="2">The sequence shown here is derived from an EMBL/GenBank/DDBJ whole genome shotgun (WGS) entry which is preliminary data.</text>
</comment>
<evidence type="ECO:0000256" key="1">
    <source>
        <dbReference type="SAM" id="MobiDB-lite"/>
    </source>
</evidence>
<feature type="compositionally biased region" description="Basic and acidic residues" evidence="1">
    <location>
        <begin position="58"/>
        <end position="68"/>
    </location>
</feature>
<proteinExistence type="predicted"/>